<evidence type="ECO:0000313" key="6">
    <source>
        <dbReference type="EMBL" id="KAK0419246.1"/>
    </source>
</evidence>
<evidence type="ECO:0000256" key="1">
    <source>
        <dbReference type="ARBA" id="ARBA00008638"/>
    </source>
</evidence>
<evidence type="ECO:0000256" key="2">
    <source>
        <dbReference type="ARBA" id="ARBA00023127"/>
    </source>
</evidence>
<dbReference type="Pfam" id="PF00134">
    <property type="entry name" value="Cyclin_N"/>
    <property type="match status" value="1"/>
</dbReference>
<evidence type="ECO:0000256" key="3">
    <source>
        <dbReference type="SAM" id="MobiDB-lite"/>
    </source>
</evidence>
<feature type="compositionally biased region" description="Basic and acidic residues" evidence="3">
    <location>
        <begin position="688"/>
        <end position="719"/>
    </location>
</feature>
<dbReference type="PANTHER" id="PTHR10026">
    <property type="entry name" value="CYCLIN"/>
    <property type="match status" value="1"/>
</dbReference>
<dbReference type="GO" id="GO:0006357">
    <property type="term" value="P:regulation of transcription by RNA polymerase II"/>
    <property type="evidence" value="ECO:0007669"/>
    <property type="project" value="InterPro"/>
</dbReference>
<gene>
    <name evidence="6" type="ORF">QR680_014036</name>
</gene>
<dbReference type="InterPro" id="IPR043198">
    <property type="entry name" value="Cyclin/Ssn8"/>
</dbReference>
<feature type="region of interest" description="Disordered" evidence="3">
    <location>
        <begin position="429"/>
        <end position="587"/>
    </location>
</feature>
<comment type="similarity">
    <text evidence="1">Belongs to the cyclin family. Cyclin C subfamily.</text>
</comment>
<reference evidence="6" key="1">
    <citation type="submission" date="2023-06" db="EMBL/GenBank/DDBJ databases">
        <title>Genomic analysis of the entomopathogenic nematode Steinernema hermaphroditum.</title>
        <authorList>
            <person name="Schwarz E.M."/>
            <person name="Heppert J.K."/>
            <person name="Baniya A."/>
            <person name="Schwartz H.T."/>
            <person name="Tan C.-H."/>
            <person name="Antoshechkin I."/>
            <person name="Sternberg P.W."/>
            <person name="Goodrich-Blair H."/>
            <person name="Dillman A.R."/>
        </authorList>
    </citation>
    <scope>NUCLEOTIDE SEQUENCE</scope>
    <source>
        <strain evidence="6">PS9179</strain>
        <tissue evidence="6">Whole animal</tissue>
    </source>
</reference>
<dbReference type="AlphaFoldDB" id="A0AA39I933"/>
<feature type="domain" description="Cyclin N-terminal" evidence="4">
    <location>
        <begin position="916"/>
        <end position="991"/>
    </location>
</feature>
<name>A0AA39I933_9BILA</name>
<keyword evidence="7" id="KW-1185">Reference proteome</keyword>
<dbReference type="GO" id="GO:0016538">
    <property type="term" value="F:cyclin-dependent protein serine/threonine kinase regulator activity"/>
    <property type="evidence" value="ECO:0007669"/>
    <property type="project" value="InterPro"/>
</dbReference>
<comment type="caution">
    <text evidence="6">The sequence shown here is derived from an EMBL/GenBank/DDBJ whole genome shotgun (WGS) entry which is preliminary data.</text>
</comment>
<feature type="compositionally biased region" description="Polar residues" evidence="3">
    <location>
        <begin position="626"/>
        <end position="647"/>
    </location>
</feature>
<feature type="region of interest" description="Disordered" evidence="3">
    <location>
        <begin position="1124"/>
        <end position="1143"/>
    </location>
</feature>
<proteinExistence type="inferred from homology"/>
<dbReference type="InterPro" id="IPR036915">
    <property type="entry name" value="Cyclin-like_sf"/>
</dbReference>
<dbReference type="Pfam" id="PF16899">
    <property type="entry name" value="Cyclin_C_2"/>
    <property type="match status" value="1"/>
</dbReference>
<feature type="domain" description="Cyclin C-terminal" evidence="5">
    <location>
        <begin position="996"/>
        <end position="1094"/>
    </location>
</feature>
<protein>
    <submittedName>
        <fullName evidence="6">Uncharacterized protein</fullName>
    </submittedName>
</protein>
<feature type="region of interest" description="Disordered" evidence="3">
    <location>
        <begin position="164"/>
        <end position="185"/>
    </location>
</feature>
<evidence type="ECO:0000259" key="4">
    <source>
        <dbReference type="Pfam" id="PF00134"/>
    </source>
</evidence>
<dbReference type="Proteomes" id="UP001175271">
    <property type="component" value="Unassembled WGS sequence"/>
</dbReference>
<feature type="compositionally biased region" description="Basic and acidic residues" evidence="3">
    <location>
        <begin position="752"/>
        <end position="784"/>
    </location>
</feature>
<organism evidence="6 7">
    <name type="scientific">Steinernema hermaphroditum</name>
    <dbReference type="NCBI Taxonomy" id="289476"/>
    <lineage>
        <taxon>Eukaryota</taxon>
        <taxon>Metazoa</taxon>
        <taxon>Ecdysozoa</taxon>
        <taxon>Nematoda</taxon>
        <taxon>Chromadorea</taxon>
        <taxon>Rhabditida</taxon>
        <taxon>Tylenchina</taxon>
        <taxon>Panagrolaimomorpha</taxon>
        <taxon>Strongyloidoidea</taxon>
        <taxon>Steinernematidae</taxon>
        <taxon>Steinernema</taxon>
    </lineage>
</organism>
<feature type="compositionally biased region" description="Acidic residues" evidence="3">
    <location>
        <begin position="533"/>
        <end position="558"/>
    </location>
</feature>
<dbReference type="SUPFAM" id="SSF47954">
    <property type="entry name" value="Cyclin-like"/>
    <property type="match status" value="2"/>
</dbReference>
<dbReference type="EMBL" id="JAUCMV010000002">
    <property type="protein sequence ID" value="KAK0419246.1"/>
    <property type="molecule type" value="Genomic_DNA"/>
</dbReference>
<dbReference type="InterPro" id="IPR031658">
    <property type="entry name" value="Cyclin_C_2"/>
</dbReference>
<dbReference type="CDD" id="cd20524">
    <property type="entry name" value="CYCLIN_CCNH_rpt1"/>
    <property type="match status" value="1"/>
</dbReference>
<evidence type="ECO:0000259" key="5">
    <source>
        <dbReference type="Pfam" id="PF16899"/>
    </source>
</evidence>
<dbReference type="Gene3D" id="1.10.472.10">
    <property type="entry name" value="Cyclin-like"/>
    <property type="match status" value="1"/>
</dbReference>
<evidence type="ECO:0000313" key="7">
    <source>
        <dbReference type="Proteomes" id="UP001175271"/>
    </source>
</evidence>
<sequence>MAADVLPSGWRFSSTQMPAETIKQLMKHHSTAAPKTKQLLENECDVILECRICLALFRRTADFITHKENYCQSSQNAVTNLASIREPGDGSEEADLSKQLMHSTPKIQKKVVSFDTSGARVEERRASVKIKNQIPPDRLPATIPTNRNVLYKRELRSAVKRALTLPNTAPTPQPKKKAVEKKPEKAVPIGTTRFTPARLQEKREEPKQKVKEEKQTPMEVVKMEKSVNRAVNTASPVRVKNNIDNDKLEFDPDQYPTEVEEQTYQRVYQHVRSLVDLEALRCVEPECDDFSNFQSIESLAYHLIVRHTKKCFFFQYHPCLLCNRKLRSLKSVWEHVANRHNSVYQRHKETSDPNVVFPSMEFPDGFVPQSIKHASDDEEDAATVAEQPKPKKQQETVEYLMEKCFSLTFAYWKSFRENAREFSLDKFNIRPEGMPPLQKVESVAPEEFSDEEQEDSPPVLSVATGSDETDSQDSAPKMKEDLPRLEYNAGETMNNEEQDRESDISVDILNVSDEIVVTAEEEEEAEVRSEAVDILEEEDKEEEVDKQEAKNEEEEVDVGVDKREAEGDVEEEQEEEHQDSDAVVEEDYPVLEKVVEDEHEEEGVQEEPVATQEPEVFSAVAEIEATTDSNSNSEGPPALSPQSSVSRFFTEEDRQTIILERIYTEDVCPPEGFEQNVNMMLARKAQELAETMRENERKKRERAIRDAEGRASESIEQEKSPLLNAGSSSSSSITSPPDAPLVLGKRERKLPKRFEEHSLPSILTKDREHRESERAESSKSEPEKSLLAPVPHVQESSLPPLDRMATPERRSPSSEQGRGSRIRRPSYWISSNDYMFNTSTQKKRWTFDSQEAVDRKREEAIRAFRVKDAPNLPSGSPDDPLFFTLDDEKLFLKIVTTTSLLFGEEFKPPMWPSVKWMAQCYFKRFFLRHSALEYSPKNIVMACFYVAAKVEEFNVSIDEFLRNFKTGTPESNMETTLNLEPVVMQAMDYDLIIHTPYRAFEGHMLDMKRMVLGFNLEDIRLCCMKFFQKAMIGDAMFLYPPSQLALAGLKYGLDEMSKHPATLQDFLKKLLNIENEQPEDTAQIEKILARLDDIIAYVVTSSSDLTEEEKNYIKNKFAGYAMKRAKRNTPPTSRDGEEDSDEE</sequence>
<dbReference type="InterPro" id="IPR006671">
    <property type="entry name" value="Cyclin_N"/>
</dbReference>
<accession>A0AA39I933</accession>
<dbReference type="CDD" id="cd20525">
    <property type="entry name" value="CYCLIN_CCNH_rpt2"/>
    <property type="match status" value="1"/>
</dbReference>
<feature type="region of interest" description="Disordered" evidence="3">
    <location>
        <begin position="688"/>
        <end position="822"/>
    </location>
</feature>
<keyword evidence="2" id="KW-0195">Cyclin</keyword>
<feature type="compositionally biased region" description="Acidic residues" evidence="3">
    <location>
        <begin position="567"/>
        <end position="587"/>
    </location>
</feature>
<feature type="region of interest" description="Disordered" evidence="3">
    <location>
        <begin position="623"/>
        <end position="649"/>
    </location>
</feature>